<comment type="caution">
    <text evidence="3">The sequence shown here is derived from an EMBL/GenBank/DDBJ whole genome shotgun (WGS) entry which is preliminary data.</text>
</comment>
<feature type="signal peptide" evidence="1">
    <location>
        <begin position="1"/>
        <end position="22"/>
    </location>
</feature>
<dbReference type="PANTHER" id="PTHR12121">
    <property type="entry name" value="CARBON CATABOLITE REPRESSOR PROTEIN 4"/>
    <property type="match status" value="1"/>
</dbReference>
<dbReference type="Pfam" id="PF03372">
    <property type="entry name" value="Exo_endo_phos"/>
    <property type="match status" value="1"/>
</dbReference>
<dbReference type="AlphaFoldDB" id="A0AAP2DRE0"/>
<dbReference type="InterPro" id="IPR036691">
    <property type="entry name" value="Endo/exonu/phosph_ase_sf"/>
</dbReference>
<evidence type="ECO:0000256" key="1">
    <source>
        <dbReference type="SAM" id="SignalP"/>
    </source>
</evidence>
<dbReference type="GO" id="GO:0004519">
    <property type="term" value="F:endonuclease activity"/>
    <property type="evidence" value="ECO:0007669"/>
    <property type="project" value="UniProtKB-KW"/>
</dbReference>
<dbReference type="Proteomes" id="UP001319200">
    <property type="component" value="Unassembled WGS sequence"/>
</dbReference>
<evidence type="ECO:0000259" key="2">
    <source>
        <dbReference type="Pfam" id="PF03372"/>
    </source>
</evidence>
<gene>
    <name evidence="3" type="ORF">KK083_29990</name>
</gene>
<keyword evidence="4" id="KW-1185">Reference proteome</keyword>
<dbReference type="CDD" id="cd09083">
    <property type="entry name" value="EEP-1"/>
    <property type="match status" value="1"/>
</dbReference>
<dbReference type="InterPro" id="IPR050410">
    <property type="entry name" value="CCR4/nocturin_mRNA_transcr"/>
</dbReference>
<accession>A0AAP2DRE0</accession>
<dbReference type="Gene3D" id="3.60.10.10">
    <property type="entry name" value="Endonuclease/exonuclease/phosphatase"/>
    <property type="match status" value="1"/>
</dbReference>
<keyword evidence="1" id="KW-0732">Signal</keyword>
<sequence>MYLSRRSFITFLFVLGALTAFAQSVTVMTYNIRYDNPGDGINQWSSRKEKVYDLIRKYDPDLLGVQEAMHNQLQDLTNNVTAYGSLGVGREDGKEKGEYSAILYKKERFNILAQGTFWLSETPDVAGSKSWDAALTRVATWARMRDKKSGREFFFINTHFDHIGRESRTKSATLLKTKALDLGRGLPVVITGDFNCTRDELPYKTIMDKSSLTLIDPAPQDPPGTFCSFTVNSITCRPIDYIFHTPEWAASNYKVLPDNDGKNYPSDHLPVLVELSLPKK</sequence>
<feature type="domain" description="Endonuclease/exonuclease/phosphatase" evidence="2">
    <location>
        <begin position="28"/>
        <end position="268"/>
    </location>
</feature>
<dbReference type="PANTHER" id="PTHR12121:SF36">
    <property type="entry name" value="ENDONUCLEASE_EXONUCLEASE_PHOSPHATASE DOMAIN-CONTAINING PROTEIN"/>
    <property type="match status" value="1"/>
</dbReference>
<name>A0AAP2DRE0_9BACT</name>
<dbReference type="InterPro" id="IPR005135">
    <property type="entry name" value="Endo/exonuclease/phosphatase"/>
</dbReference>
<dbReference type="GO" id="GO:0000175">
    <property type="term" value="F:3'-5'-RNA exonuclease activity"/>
    <property type="evidence" value="ECO:0007669"/>
    <property type="project" value="TreeGrafter"/>
</dbReference>
<keyword evidence="3" id="KW-0540">Nuclease</keyword>
<keyword evidence="3" id="KW-0255">Endonuclease</keyword>
<organism evidence="3 4">
    <name type="scientific">Chryseosolibacter histidini</name>
    <dbReference type="NCBI Taxonomy" id="2782349"/>
    <lineage>
        <taxon>Bacteria</taxon>
        <taxon>Pseudomonadati</taxon>
        <taxon>Bacteroidota</taxon>
        <taxon>Cytophagia</taxon>
        <taxon>Cytophagales</taxon>
        <taxon>Chryseotaleaceae</taxon>
        <taxon>Chryseosolibacter</taxon>
    </lineage>
</organism>
<reference evidence="3 4" key="1">
    <citation type="submission" date="2021-05" db="EMBL/GenBank/DDBJ databases">
        <title>A Polyphasic approach of four new species of the genus Ohtaekwangia: Ohtaekwangia histidinii sp. nov., Ohtaekwangia cretensis sp. nov., Ohtaekwangia indiensis sp. nov., Ohtaekwangia reichenbachii sp. nov. from diverse environment.</title>
        <authorList>
            <person name="Octaviana S."/>
        </authorList>
    </citation>
    <scope>NUCLEOTIDE SEQUENCE [LARGE SCALE GENOMIC DNA]</scope>
    <source>
        <strain evidence="3 4">PWU4</strain>
    </source>
</reference>
<proteinExistence type="predicted"/>
<dbReference type="EMBL" id="JAHESF010000059">
    <property type="protein sequence ID" value="MBT1701160.1"/>
    <property type="molecule type" value="Genomic_DNA"/>
</dbReference>
<evidence type="ECO:0000313" key="4">
    <source>
        <dbReference type="Proteomes" id="UP001319200"/>
    </source>
</evidence>
<evidence type="ECO:0000313" key="3">
    <source>
        <dbReference type="EMBL" id="MBT1701160.1"/>
    </source>
</evidence>
<keyword evidence="3" id="KW-0378">Hydrolase</keyword>
<dbReference type="SUPFAM" id="SSF56219">
    <property type="entry name" value="DNase I-like"/>
    <property type="match status" value="1"/>
</dbReference>
<feature type="chain" id="PRO_5042848683" evidence="1">
    <location>
        <begin position="23"/>
        <end position="280"/>
    </location>
</feature>
<protein>
    <submittedName>
        <fullName evidence="3">Endonuclease/exonuclease/phosphatase family protein</fullName>
    </submittedName>
</protein>
<dbReference type="RefSeq" id="WP_254169847.1">
    <property type="nucleotide sequence ID" value="NZ_JAHESF010000059.1"/>
</dbReference>